<comment type="caution">
    <text evidence="1">The sequence shown here is derived from an EMBL/GenBank/DDBJ whole genome shotgun (WGS) entry which is preliminary data.</text>
</comment>
<dbReference type="Proteomes" id="UP000605568">
    <property type="component" value="Unassembled WGS sequence"/>
</dbReference>
<keyword evidence="2" id="KW-1185">Reference proteome</keyword>
<gene>
    <name evidence="1" type="ORF">GCM10017774_43430</name>
</gene>
<proteinExistence type="predicted"/>
<sequence length="589" mass="63830">MIPFRGSVTRGGARPAGVATHRLSRFVFDEICHGSVSRAGIDVLRGGQYSIRKLRLRTFVDAAAEMADRLGPLFDVERAWDLLAEAESVSPAAVEDVLMYPTVGVWLSRALRQVLGMALDDTPFWSEVGGFQLVAAAAAVRSGVLFEIAVPVVHGAVTLPSVGVLRPATRVPVGHAVLCNTPAGLSLTVQGMSERSALEPVKRHRGVARGQTVELVLDDLDPYREFTAPLPACPLSDHEIAEWRKLVDEAWDLLTACHPKSVEELSSCITSVVPLSADQQVFAASSTAAFGSIAMSPKRTAVEFAEALLHEIQHSKVNALLDLVMLCEDDDECRFYAPWLDYPRPLTGLLHGIYAFTTVVEFWYVQRELVPTHLVRSAHFNFAYRHRQVGEVVRTLRRTPQLTELGRRFVAAVSLRLAACPPAGVPADVVDSVETITSEHRVLWRLRHVRPDPDVVEALAEAWLDRRAPTSDFGADVVFMSPGTGRSPLGTFLKASMADHGVTGRRFVDEAEDAFLNGDAPLAAQGFAARLTTSPEDVTAWSGLAVTSGSATLARRPEVVRAVHRAVAGRTGTAPDPGALAVWLDQTAS</sequence>
<dbReference type="NCBIfam" id="TIGR04267">
    <property type="entry name" value="mod_HExxH"/>
    <property type="match status" value="1"/>
</dbReference>
<name>A0ABQ3MFQ2_9PSEU</name>
<evidence type="ECO:0000313" key="1">
    <source>
        <dbReference type="EMBL" id="GHH44225.1"/>
    </source>
</evidence>
<organism evidence="1 2">
    <name type="scientific">Lentzea cavernae</name>
    <dbReference type="NCBI Taxonomy" id="2020703"/>
    <lineage>
        <taxon>Bacteria</taxon>
        <taxon>Bacillati</taxon>
        <taxon>Actinomycetota</taxon>
        <taxon>Actinomycetes</taxon>
        <taxon>Pseudonocardiales</taxon>
        <taxon>Pseudonocardiaceae</taxon>
        <taxon>Lentzea</taxon>
    </lineage>
</organism>
<dbReference type="InterPro" id="IPR026337">
    <property type="entry name" value="AKG_HExxH"/>
</dbReference>
<reference evidence="2" key="1">
    <citation type="journal article" date="2019" name="Int. J. Syst. Evol. Microbiol.">
        <title>The Global Catalogue of Microorganisms (GCM) 10K type strain sequencing project: providing services to taxonomists for standard genome sequencing and annotation.</title>
        <authorList>
            <consortium name="The Broad Institute Genomics Platform"/>
            <consortium name="The Broad Institute Genome Sequencing Center for Infectious Disease"/>
            <person name="Wu L."/>
            <person name="Ma J."/>
        </authorList>
    </citation>
    <scope>NUCLEOTIDE SEQUENCE [LARGE SCALE GENOMIC DNA]</scope>
    <source>
        <strain evidence="2">CGMCC 4.7367</strain>
    </source>
</reference>
<protein>
    <submittedName>
        <fullName evidence="1">HEXXH motif domain-containing protein</fullName>
    </submittedName>
</protein>
<accession>A0ABQ3MFQ2</accession>
<evidence type="ECO:0000313" key="2">
    <source>
        <dbReference type="Proteomes" id="UP000605568"/>
    </source>
</evidence>
<dbReference type="EMBL" id="BNAR01000006">
    <property type="protein sequence ID" value="GHH44225.1"/>
    <property type="molecule type" value="Genomic_DNA"/>
</dbReference>